<dbReference type="RefSeq" id="WP_311182321.1">
    <property type="nucleotide sequence ID" value="NZ_CP115543.1"/>
</dbReference>
<accession>A0ABY9YA34</accession>
<protein>
    <submittedName>
        <fullName evidence="2">Uncharacterized protein</fullName>
    </submittedName>
</protein>
<feature type="compositionally biased region" description="Basic and acidic residues" evidence="1">
    <location>
        <begin position="16"/>
        <end position="27"/>
    </location>
</feature>
<proteinExistence type="predicted"/>
<evidence type="ECO:0000313" key="2">
    <source>
        <dbReference type="EMBL" id="WNH47565.1"/>
    </source>
</evidence>
<gene>
    <name evidence="2" type="ORF">PDM28_12800</name>
</gene>
<reference evidence="2 3" key="1">
    <citation type="submission" date="2022-12" db="EMBL/GenBank/DDBJ databases">
        <title>Two new species, Stenotrophomonas aracearum and Stenotrophomonas oahuensis, isolated from Anthurium (Araceae family) in Hawaii.</title>
        <authorList>
            <person name="Chunag S.C."/>
            <person name="Dobhal S."/>
            <person name="Alvarez A."/>
            <person name="Arif M."/>
        </authorList>
    </citation>
    <scope>NUCLEOTIDE SEQUENCE [LARGE SCALE GENOMIC DNA]</scope>
    <source>
        <strain evidence="2 3">A5588</strain>
    </source>
</reference>
<feature type="compositionally biased region" description="Basic and acidic residues" evidence="1">
    <location>
        <begin position="35"/>
        <end position="53"/>
    </location>
</feature>
<dbReference type="Proteomes" id="UP001305421">
    <property type="component" value="Chromosome"/>
</dbReference>
<feature type="region of interest" description="Disordered" evidence="1">
    <location>
        <begin position="1"/>
        <end position="53"/>
    </location>
</feature>
<keyword evidence="3" id="KW-1185">Reference proteome</keyword>
<dbReference type="EMBL" id="CP115543">
    <property type="protein sequence ID" value="WNH47565.1"/>
    <property type="molecule type" value="Genomic_DNA"/>
</dbReference>
<name>A0ABY9YA34_9GAMM</name>
<organism evidence="2 3">
    <name type="scientific">Stenotrophomonas aracearum</name>
    <dbReference type="NCBI Taxonomy" id="3003272"/>
    <lineage>
        <taxon>Bacteria</taxon>
        <taxon>Pseudomonadati</taxon>
        <taxon>Pseudomonadota</taxon>
        <taxon>Gammaproteobacteria</taxon>
        <taxon>Lysobacterales</taxon>
        <taxon>Lysobacteraceae</taxon>
        <taxon>Stenotrophomonas</taxon>
    </lineage>
</organism>
<evidence type="ECO:0000256" key="1">
    <source>
        <dbReference type="SAM" id="MobiDB-lite"/>
    </source>
</evidence>
<sequence>MNTEKRPGKQQGVKEAQQDRKQDEVAKTRQGQTDEQIRESESRRPPTKDNPDA</sequence>
<evidence type="ECO:0000313" key="3">
    <source>
        <dbReference type="Proteomes" id="UP001305421"/>
    </source>
</evidence>